<proteinExistence type="predicted"/>
<feature type="region of interest" description="Disordered" evidence="1">
    <location>
        <begin position="1"/>
        <end position="88"/>
    </location>
</feature>
<comment type="caution">
    <text evidence="2">The sequence shown here is derived from an EMBL/GenBank/DDBJ whole genome shotgun (WGS) entry which is preliminary data.</text>
</comment>
<gene>
    <name evidence="2" type="ORF">WMY93_004647</name>
</gene>
<organism evidence="2 3">
    <name type="scientific">Mugilogobius chulae</name>
    <name type="common">yellowstripe goby</name>
    <dbReference type="NCBI Taxonomy" id="88201"/>
    <lineage>
        <taxon>Eukaryota</taxon>
        <taxon>Metazoa</taxon>
        <taxon>Chordata</taxon>
        <taxon>Craniata</taxon>
        <taxon>Vertebrata</taxon>
        <taxon>Euteleostomi</taxon>
        <taxon>Actinopterygii</taxon>
        <taxon>Neopterygii</taxon>
        <taxon>Teleostei</taxon>
        <taxon>Neoteleostei</taxon>
        <taxon>Acanthomorphata</taxon>
        <taxon>Gobiaria</taxon>
        <taxon>Gobiiformes</taxon>
        <taxon>Gobioidei</taxon>
        <taxon>Gobiidae</taxon>
        <taxon>Gobionellinae</taxon>
        <taxon>Mugilogobius</taxon>
    </lineage>
</organism>
<dbReference type="EMBL" id="JBBPFD010000003">
    <property type="protein sequence ID" value="KAK7933751.1"/>
    <property type="molecule type" value="Genomic_DNA"/>
</dbReference>
<evidence type="ECO:0000313" key="2">
    <source>
        <dbReference type="EMBL" id="KAK7933751.1"/>
    </source>
</evidence>
<dbReference type="AlphaFoldDB" id="A0AAW0PSP9"/>
<dbReference type="PANTHER" id="PTHR47331">
    <property type="entry name" value="PHD-TYPE DOMAIN-CONTAINING PROTEIN"/>
    <property type="match status" value="1"/>
</dbReference>
<name>A0AAW0PSP9_9GOBI</name>
<protein>
    <submittedName>
        <fullName evidence="2">Uncharacterized protein</fullName>
    </submittedName>
</protein>
<dbReference type="PANTHER" id="PTHR47331:SF5">
    <property type="entry name" value="RIBONUCLEASE H"/>
    <property type="match status" value="1"/>
</dbReference>
<accession>A0AAW0PSP9</accession>
<reference evidence="3" key="1">
    <citation type="submission" date="2024-04" db="EMBL/GenBank/DDBJ databases">
        <title>Salinicola lusitanus LLJ914,a marine bacterium isolated from the Okinawa Trough.</title>
        <authorList>
            <person name="Li J."/>
        </authorList>
    </citation>
    <scope>NUCLEOTIDE SEQUENCE [LARGE SCALE GENOMIC DNA]</scope>
</reference>
<dbReference type="Proteomes" id="UP001460270">
    <property type="component" value="Unassembled WGS sequence"/>
</dbReference>
<evidence type="ECO:0000256" key="1">
    <source>
        <dbReference type="SAM" id="MobiDB-lite"/>
    </source>
</evidence>
<keyword evidence="3" id="KW-1185">Reference proteome</keyword>
<feature type="compositionally biased region" description="Polar residues" evidence="1">
    <location>
        <begin position="30"/>
        <end position="87"/>
    </location>
</feature>
<sequence>MDDLYEDEVRRARPRRQVHPPTRYEDYTTDLPNLNHSPEPQRVSSAPVSSSPYQLLSSEMQRTQSENRNPRCSSLSEPHHASSTNSDLPKFYQEKFPLQQSQQHAEGIAVSRNPFSVKEDWPLPPPLSDEFKPVSSSTLDRITSLMNELLILRKEALTAQPSISAYTTPMPRPAVAHPVTPSACEDIYFQSTKHPAPPTTLPPFASPQSINPRLPKYASSPEIYYRGPQPTIPKLIHRDPGEFACLKLALENLLPPNSSELFKYQILLDHLQLEDAQLIADAYLHSPTPYTDTMQALDDKFGQPHQLALKRIATVLDSPDIQRGDVAAFDKFSLQIQSLVGMLKTLGSEGEVELQCGSHVARLLSKLPPEQRADFRRCMFSRSGKTYTLHDLATWLKHESWCQDFDGQLTPIRQPEACPPKRSVSVLHGGENRYQSPPSSPTTAKSPPYCAFCDIQNHHLSRCPAISQLSKDQLTDWIKTNKRCWRCARPHLAAQCNLKKPCSLCQGRHLQVLHEINTRPPESHHLMQCKSKEKTPQMCYTLIGRQRVVASYSKKDNAPTRSCTSTPATWYSRDHAPPHNTPRYSVLQGTCVSFTISSRARSNIKFRVNNAFTAARIDLAHHTYPVDALQKKYKHLQGLPLKSFRKVKPLLLIGSDHPHLITPTKPVRLGPPGGPAAICTRLGWTLQGPSGVNCQSLRPQQCLVTSVQFPVASSIQTIPPESSVSSVTPAKNPVYYKHSVRNLQESSPLEFHGAAHEDSCPPAETFPPVKTHTLKKTQLDCLPEKHQLLKMLASEYLVPTSLQSYVPDLSQSSSFNDLNHFLMGRPKVHVSLSVLFSSKLVSFHK</sequence>
<evidence type="ECO:0000313" key="3">
    <source>
        <dbReference type="Proteomes" id="UP001460270"/>
    </source>
</evidence>